<keyword evidence="3" id="KW-1185">Reference proteome</keyword>
<proteinExistence type="predicted"/>
<sequence length="75" mass="8650">MSHRPESRVRARYTLLQDASTSLHLHAVARKRERDRGAHSPQSTMYHHPARRAHTVHTLCLLPLNVPRCYHLGHG</sequence>
<protein>
    <submittedName>
        <fullName evidence="2">Uncharacterized protein</fullName>
    </submittedName>
</protein>
<dbReference type="EMBL" id="KQ762031">
    <property type="protein sequence ID" value="OAD56370.1"/>
    <property type="molecule type" value="Genomic_DNA"/>
</dbReference>
<evidence type="ECO:0000313" key="2">
    <source>
        <dbReference type="EMBL" id="OAD56370.1"/>
    </source>
</evidence>
<dbReference type="Proteomes" id="UP000250275">
    <property type="component" value="Unassembled WGS sequence"/>
</dbReference>
<reference evidence="2 3" key="1">
    <citation type="submission" date="2015-07" db="EMBL/GenBank/DDBJ databases">
        <title>The genome of Eufriesea mexicana.</title>
        <authorList>
            <person name="Pan H."/>
            <person name="Kapheim K."/>
        </authorList>
    </citation>
    <scope>NUCLEOTIDE SEQUENCE [LARGE SCALE GENOMIC DNA]</scope>
    <source>
        <strain evidence="2">0111107269</strain>
        <tissue evidence="2">Whole body</tissue>
    </source>
</reference>
<feature type="region of interest" description="Disordered" evidence="1">
    <location>
        <begin position="30"/>
        <end position="50"/>
    </location>
</feature>
<evidence type="ECO:0000313" key="3">
    <source>
        <dbReference type="Proteomes" id="UP000250275"/>
    </source>
</evidence>
<accession>A0A310SPD8</accession>
<gene>
    <name evidence="2" type="ORF">WN48_03496</name>
</gene>
<organism evidence="2 3">
    <name type="scientific">Eufriesea mexicana</name>
    <dbReference type="NCBI Taxonomy" id="516756"/>
    <lineage>
        <taxon>Eukaryota</taxon>
        <taxon>Metazoa</taxon>
        <taxon>Ecdysozoa</taxon>
        <taxon>Arthropoda</taxon>
        <taxon>Hexapoda</taxon>
        <taxon>Insecta</taxon>
        <taxon>Pterygota</taxon>
        <taxon>Neoptera</taxon>
        <taxon>Endopterygota</taxon>
        <taxon>Hymenoptera</taxon>
        <taxon>Apocrita</taxon>
        <taxon>Aculeata</taxon>
        <taxon>Apoidea</taxon>
        <taxon>Anthophila</taxon>
        <taxon>Apidae</taxon>
        <taxon>Eufriesea</taxon>
    </lineage>
</organism>
<dbReference type="AlphaFoldDB" id="A0A310SPD8"/>
<evidence type="ECO:0000256" key="1">
    <source>
        <dbReference type="SAM" id="MobiDB-lite"/>
    </source>
</evidence>
<name>A0A310SPD8_9HYME</name>